<dbReference type="Pfam" id="PF00581">
    <property type="entry name" value="Rhodanese"/>
    <property type="match status" value="1"/>
</dbReference>
<evidence type="ECO:0000259" key="1">
    <source>
        <dbReference type="PROSITE" id="PS50206"/>
    </source>
</evidence>
<evidence type="ECO:0000313" key="3">
    <source>
        <dbReference type="Proteomes" id="UP001378592"/>
    </source>
</evidence>
<dbReference type="SMART" id="SM00450">
    <property type="entry name" value="RHOD"/>
    <property type="match status" value="1"/>
</dbReference>
<dbReference type="InterPro" id="IPR001763">
    <property type="entry name" value="Rhodanese-like_dom"/>
</dbReference>
<comment type="caution">
    <text evidence="2">The sequence shown here is derived from an EMBL/GenBank/DDBJ whole genome shotgun (WGS) entry which is preliminary data.</text>
</comment>
<name>A0AAN9VD66_9ORTH</name>
<gene>
    <name evidence="2" type="ORF">R5R35_000435</name>
</gene>
<evidence type="ECO:0000313" key="2">
    <source>
        <dbReference type="EMBL" id="KAK7792884.1"/>
    </source>
</evidence>
<feature type="domain" description="Rhodanese" evidence="1">
    <location>
        <begin position="68"/>
        <end position="166"/>
    </location>
</feature>
<keyword evidence="3" id="KW-1185">Reference proteome</keyword>
<reference evidence="2 3" key="1">
    <citation type="submission" date="2024-03" db="EMBL/GenBank/DDBJ databases">
        <title>The genome assembly and annotation of the cricket Gryllus longicercus Weissman &amp; Gray.</title>
        <authorList>
            <person name="Szrajer S."/>
            <person name="Gray D."/>
            <person name="Ylla G."/>
        </authorList>
    </citation>
    <scope>NUCLEOTIDE SEQUENCE [LARGE SCALE GENOMIC DNA]</scope>
    <source>
        <strain evidence="2">DAG 2021-001</strain>
        <tissue evidence="2">Whole body minus gut</tissue>
    </source>
</reference>
<dbReference type="PANTHER" id="PTHR44086:SF10">
    <property type="entry name" value="THIOSULFATE SULFURTRANSFERASE_RHODANESE-LIKE DOMAIN-CONTAINING PROTEIN 3"/>
    <property type="match status" value="1"/>
</dbReference>
<dbReference type="PROSITE" id="PS50206">
    <property type="entry name" value="RHODANESE_3"/>
    <property type="match status" value="1"/>
</dbReference>
<dbReference type="PANTHER" id="PTHR44086">
    <property type="entry name" value="THIOSULFATE SULFURTRANSFERASE RDL2, MITOCHONDRIAL-RELATED"/>
    <property type="match status" value="1"/>
</dbReference>
<dbReference type="Gene3D" id="3.40.250.10">
    <property type="entry name" value="Rhodanese-like domain"/>
    <property type="match status" value="1"/>
</dbReference>
<proteinExistence type="predicted"/>
<sequence length="169" mass="18875">MGSIILPLSYRLPQLQRLQNPYWCARNERQASIKLFQVNILAPHSQAMSTTVTPEMNLNYQDILQLTGDNKIILIDVREPKELQDNGVLPNSVNIPLGTVKEALQSSPQSFEDQYGIPLPDKNAPIVFSCHAGGRSMKALLAALEIGYKNARHYAGGFSDWKKNTENPQ</sequence>
<dbReference type="Proteomes" id="UP001378592">
    <property type="component" value="Unassembled WGS sequence"/>
</dbReference>
<dbReference type="AlphaFoldDB" id="A0AAN9VD66"/>
<organism evidence="2 3">
    <name type="scientific">Gryllus longicercus</name>
    <dbReference type="NCBI Taxonomy" id="2509291"/>
    <lineage>
        <taxon>Eukaryota</taxon>
        <taxon>Metazoa</taxon>
        <taxon>Ecdysozoa</taxon>
        <taxon>Arthropoda</taxon>
        <taxon>Hexapoda</taxon>
        <taxon>Insecta</taxon>
        <taxon>Pterygota</taxon>
        <taxon>Neoptera</taxon>
        <taxon>Polyneoptera</taxon>
        <taxon>Orthoptera</taxon>
        <taxon>Ensifera</taxon>
        <taxon>Gryllidea</taxon>
        <taxon>Grylloidea</taxon>
        <taxon>Gryllidae</taxon>
        <taxon>Gryllinae</taxon>
        <taxon>Gryllus</taxon>
    </lineage>
</organism>
<accession>A0AAN9VD66</accession>
<dbReference type="InterPro" id="IPR036873">
    <property type="entry name" value="Rhodanese-like_dom_sf"/>
</dbReference>
<dbReference type="EMBL" id="JAZDUA010000416">
    <property type="protein sequence ID" value="KAK7792884.1"/>
    <property type="molecule type" value="Genomic_DNA"/>
</dbReference>
<dbReference type="SUPFAM" id="SSF52821">
    <property type="entry name" value="Rhodanese/Cell cycle control phosphatase"/>
    <property type="match status" value="1"/>
</dbReference>
<protein>
    <recommendedName>
        <fullName evidence="1">Rhodanese domain-containing protein</fullName>
    </recommendedName>
</protein>